<dbReference type="InterPro" id="IPR043926">
    <property type="entry name" value="ABCG_dom"/>
</dbReference>
<feature type="transmembrane region" description="Helical" evidence="11">
    <location>
        <begin position="3987"/>
        <end position="4007"/>
    </location>
</feature>
<feature type="transmembrane region" description="Helical" evidence="11">
    <location>
        <begin position="4802"/>
        <end position="4825"/>
    </location>
</feature>
<feature type="transmembrane region" description="Helical" evidence="11">
    <location>
        <begin position="6852"/>
        <end position="6873"/>
    </location>
</feature>
<evidence type="ECO:0000256" key="8">
    <source>
        <dbReference type="ARBA" id="ARBA00022989"/>
    </source>
</evidence>
<dbReference type="GO" id="GO:0005524">
    <property type="term" value="F:ATP binding"/>
    <property type="evidence" value="ECO:0007669"/>
    <property type="project" value="UniProtKB-KW"/>
</dbReference>
<organism evidence="13 14">
    <name type="scientific">Cannabis sativa</name>
    <name type="common">Hemp</name>
    <name type="synonym">Marijuana</name>
    <dbReference type="NCBI Taxonomy" id="3483"/>
    <lineage>
        <taxon>Eukaryota</taxon>
        <taxon>Viridiplantae</taxon>
        <taxon>Streptophyta</taxon>
        <taxon>Embryophyta</taxon>
        <taxon>Tracheophyta</taxon>
        <taxon>Spermatophyta</taxon>
        <taxon>Magnoliopsida</taxon>
        <taxon>eudicotyledons</taxon>
        <taxon>Gunneridae</taxon>
        <taxon>Pentapetalae</taxon>
        <taxon>rosids</taxon>
        <taxon>fabids</taxon>
        <taxon>Rosales</taxon>
        <taxon>Cannabaceae</taxon>
        <taxon>Cannabis</taxon>
    </lineage>
</organism>
<feature type="transmembrane region" description="Helical" evidence="11">
    <location>
        <begin position="4044"/>
        <end position="4063"/>
    </location>
</feature>
<comment type="similarity">
    <text evidence="2">Belongs to the ABC transporter superfamily. ABCG family. PDR (TC 3.A.1.205) subfamily.</text>
</comment>
<dbReference type="Pfam" id="PF00005">
    <property type="entry name" value="ABC_tran"/>
    <property type="match status" value="10"/>
</dbReference>
<feature type="transmembrane region" description="Helical" evidence="11">
    <location>
        <begin position="6188"/>
        <end position="6211"/>
    </location>
</feature>
<feature type="transmembrane region" description="Helical" evidence="11">
    <location>
        <begin position="3921"/>
        <end position="3939"/>
    </location>
</feature>
<gene>
    <name evidence="13" type="ORF">G4B88_022810</name>
</gene>
<dbReference type="PROSITE" id="PS50893">
    <property type="entry name" value="ABC_TRANSPORTER_2"/>
    <property type="match status" value="10"/>
</dbReference>
<feature type="compositionally biased region" description="Basic and acidic residues" evidence="10">
    <location>
        <begin position="28"/>
        <end position="40"/>
    </location>
</feature>
<feature type="transmembrane region" description="Helical" evidence="11">
    <location>
        <begin position="3275"/>
        <end position="3296"/>
    </location>
</feature>
<feature type="transmembrane region" description="Helical" evidence="11">
    <location>
        <begin position="2061"/>
        <end position="2082"/>
    </location>
</feature>
<proteinExistence type="inferred from homology"/>
<feature type="transmembrane region" description="Helical" evidence="11">
    <location>
        <begin position="2171"/>
        <end position="2198"/>
    </location>
</feature>
<feature type="transmembrane region" description="Helical" evidence="11">
    <location>
        <begin position="2602"/>
        <end position="2623"/>
    </location>
</feature>
<dbReference type="InterPro" id="IPR003439">
    <property type="entry name" value="ABC_transporter-like_ATP-bd"/>
</dbReference>
<feature type="transmembrane region" description="Helical" evidence="11">
    <location>
        <begin position="620"/>
        <end position="639"/>
    </location>
</feature>
<feature type="transmembrane region" description="Helical" evidence="11">
    <location>
        <begin position="587"/>
        <end position="608"/>
    </location>
</feature>
<dbReference type="FunFam" id="3.40.50.300:FF:000179">
    <property type="entry name" value="ABC transporter G family member 34"/>
    <property type="match status" value="5"/>
</dbReference>
<name>A0A7J6HWM6_CANSA</name>
<feature type="transmembrane region" description="Helical" evidence="11">
    <location>
        <begin position="1355"/>
        <end position="1379"/>
    </location>
</feature>
<dbReference type="PANTHER" id="PTHR48040:SF20">
    <property type="entry name" value="PLEIOTROPIC DRUG RESISTANCE PROTEIN 1"/>
    <property type="match status" value="1"/>
</dbReference>
<feature type="transmembrane region" description="Helical" evidence="11">
    <location>
        <begin position="2118"/>
        <end position="2137"/>
    </location>
</feature>
<evidence type="ECO:0000313" key="13">
    <source>
        <dbReference type="EMBL" id="KAF4399727.1"/>
    </source>
</evidence>
<feature type="transmembrane region" description="Helical" evidence="11">
    <location>
        <begin position="5349"/>
        <end position="5369"/>
    </location>
</feature>
<feature type="transmembrane region" description="Helical" evidence="11">
    <location>
        <begin position="4691"/>
        <end position="4710"/>
    </location>
</feature>
<feature type="domain" description="ABC transporter" evidence="12">
    <location>
        <begin position="2956"/>
        <end position="3229"/>
    </location>
</feature>
<accession>A0A7J6HWM6</accession>
<dbReference type="SMART" id="SM00382">
    <property type="entry name" value="AAA"/>
    <property type="match status" value="10"/>
</dbReference>
<dbReference type="PANTHER" id="PTHR48040">
    <property type="entry name" value="PLEIOTROPIC DRUG RESISTANCE PROTEIN 1-LIKE ISOFORM X1"/>
    <property type="match status" value="1"/>
</dbReference>
<keyword evidence="6" id="KW-0547">Nucleotide-binding</keyword>
<feature type="transmembrane region" description="Helical" evidence="11">
    <location>
        <begin position="4884"/>
        <end position="4911"/>
    </location>
</feature>
<feature type="transmembrane region" description="Helical" evidence="11">
    <location>
        <begin position="3348"/>
        <end position="3381"/>
    </location>
</feature>
<evidence type="ECO:0000256" key="5">
    <source>
        <dbReference type="ARBA" id="ARBA00022737"/>
    </source>
</evidence>
<keyword evidence="7" id="KW-0067">ATP-binding</keyword>
<feature type="transmembrane region" description="Helical" evidence="11">
    <location>
        <begin position="6129"/>
        <end position="6151"/>
    </location>
</feature>
<dbReference type="GO" id="GO:0140359">
    <property type="term" value="F:ABC-type transporter activity"/>
    <property type="evidence" value="ECO:0007669"/>
    <property type="project" value="InterPro"/>
</dbReference>
<feature type="transmembrane region" description="Helical" evidence="11">
    <location>
        <begin position="3501"/>
        <end position="3528"/>
    </location>
</feature>
<keyword evidence="9 11" id="KW-0472">Membrane</keyword>
<dbReference type="InterPro" id="IPR013581">
    <property type="entry name" value="PDR_assoc"/>
</dbReference>
<evidence type="ECO:0000259" key="12">
    <source>
        <dbReference type="PROSITE" id="PS50893"/>
    </source>
</evidence>
<dbReference type="CDD" id="cd03232">
    <property type="entry name" value="ABCG_PDR_domain2"/>
    <property type="match status" value="5"/>
</dbReference>
<evidence type="ECO:0000256" key="2">
    <source>
        <dbReference type="ARBA" id="ARBA00006012"/>
    </source>
</evidence>
<feature type="transmembrane region" description="Helical" evidence="11">
    <location>
        <begin position="5462"/>
        <end position="5482"/>
    </location>
</feature>
<feature type="transmembrane region" description="Helical" evidence="11">
    <location>
        <begin position="4075"/>
        <end position="4094"/>
    </location>
</feature>
<dbReference type="FunFam" id="3.40.50.300:FF:000059">
    <property type="entry name" value="ABC transporter G family member 40"/>
    <property type="match status" value="5"/>
</dbReference>
<dbReference type="InterPro" id="IPR034003">
    <property type="entry name" value="ABCG_PDR_2"/>
</dbReference>
<feature type="transmembrane region" description="Helical" evidence="11">
    <location>
        <begin position="6711"/>
        <end position="6729"/>
    </location>
</feature>
<dbReference type="GO" id="GO:0016020">
    <property type="term" value="C:membrane"/>
    <property type="evidence" value="ECO:0007669"/>
    <property type="project" value="UniProtKB-SubCell"/>
</dbReference>
<feature type="transmembrane region" description="Helical" evidence="11">
    <location>
        <begin position="6931"/>
        <end position="6954"/>
    </location>
</feature>
<feature type="transmembrane region" description="Helical" evidence="11">
    <location>
        <begin position="705"/>
        <end position="724"/>
    </location>
</feature>
<evidence type="ECO:0000256" key="6">
    <source>
        <dbReference type="ARBA" id="ARBA00022741"/>
    </source>
</evidence>
<dbReference type="GO" id="GO:0016887">
    <property type="term" value="F:ATP hydrolysis activity"/>
    <property type="evidence" value="ECO:0007669"/>
    <property type="project" value="InterPro"/>
</dbReference>
<feature type="transmembrane region" description="Helical" evidence="11">
    <location>
        <begin position="3308"/>
        <end position="3327"/>
    </location>
</feature>
<dbReference type="Pfam" id="PF14510">
    <property type="entry name" value="ABC_trans_N"/>
    <property type="match status" value="1"/>
</dbReference>
<feature type="transmembrane region" description="Helical" evidence="11">
    <location>
        <begin position="3951"/>
        <end position="3967"/>
    </location>
</feature>
<feature type="domain" description="ABC transporter" evidence="12">
    <location>
        <begin position="3575"/>
        <end position="3827"/>
    </location>
</feature>
<feature type="transmembrane region" description="Helical" evidence="11">
    <location>
        <begin position="5435"/>
        <end position="5456"/>
    </location>
</feature>
<feature type="transmembrane region" description="Helical" evidence="11">
    <location>
        <begin position="4731"/>
        <end position="4764"/>
    </location>
</feature>
<evidence type="ECO:0000256" key="10">
    <source>
        <dbReference type="SAM" id="MobiDB-lite"/>
    </source>
</evidence>
<dbReference type="InterPro" id="IPR034001">
    <property type="entry name" value="ABCG_PDR_1"/>
</dbReference>
<evidence type="ECO:0000256" key="7">
    <source>
        <dbReference type="ARBA" id="ARBA00022840"/>
    </source>
</evidence>
<dbReference type="Pfam" id="PF01061">
    <property type="entry name" value="ABC2_membrane"/>
    <property type="match status" value="10"/>
</dbReference>
<protein>
    <recommendedName>
        <fullName evidence="12">ABC transporter domain-containing protein</fullName>
    </recommendedName>
</protein>
<feature type="transmembrane region" description="Helical" evidence="11">
    <location>
        <begin position="6078"/>
        <end position="6097"/>
    </location>
</feature>
<dbReference type="Pfam" id="PF08370">
    <property type="entry name" value="PDR_assoc"/>
    <property type="match status" value="5"/>
</dbReference>
<feature type="transmembrane region" description="Helical" evidence="11">
    <location>
        <begin position="1978"/>
        <end position="1997"/>
    </location>
</feature>
<feature type="transmembrane region" description="Helical" evidence="11">
    <location>
        <begin position="2718"/>
        <end position="2742"/>
    </location>
</feature>
<feature type="domain" description="ABC transporter" evidence="12">
    <location>
        <begin position="1654"/>
        <end position="1909"/>
    </location>
</feature>
<feature type="domain" description="ABC transporter" evidence="12">
    <location>
        <begin position="2258"/>
        <end position="2510"/>
    </location>
</feature>
<feature type="transmembrane region" description="Helical" evidence="11">
    <location>
        <begin position="2029"/>
        <end position="2049"/>
    </location>
</feature>
<feature type="region of interest" description="Disordered" evidence="10">
    <location>
        <begin position="6312"/>
        <end position="6339"/>
    </location>
</feature>
<feature type="transmembrane region" description="Helical" evidence="11">
    <location>
        <begin position="4831"/>
        <end position="4850"/>
    </location>
</feature>
<evidence type="ECO:0000256" key="9">
    <source>
        <dbReference type="ARBA" id="ARBA00023136"/>
    </source>
</evidence>
<feature type="transmembrane region" description="Helical" evidence="11">
    <location>
        <begin position="2748"/>
        <end position="2768"/>
    </location>
</feature>
<evidence type="ECO:0000256" key="11">
    <source>
        <dbReference type="SAM" id="Phobius"/>
    </source>
</evidence>
<feature type="domain" description="ABC transporter" evidence="12">
    <location>
        <begin position="4973"/>
        <end position="5225"/>
    </location>
</feature>
<feature type="transmembrane region" description="Helical" evidence="11">
    <location>
        <begin position="6824"/>
        <end position="6840"/>
    </location>
</feature>
<dbReference type="InterPro" id="IPR029481">
    <property type="entry name" value="ABC_trans_N"/>
</dbReference>
<dbReference type="InterPro" id="IPR003593">
    <property type="entry name" value="AAA+_ATPase"/>
</dbReference>
<feature type="transmembrane region" description="Helical" evidence="11">
    <location>
        <begin position="6885"/>
        <end position="6905"/>
    </location>
</feature>
<feature type="domain" description="ABC transporter" evidence="12">
    <location>
        <begin position="4289"/>
        <end position="4562"/>
    </location>
</feature>
<feature type="transmembrane region" description="Helical" evidence="11">
    <location>
        <begin position="2088"/>
        <end position="2111"/>
    </location>
</feature>
<dbReference type="Gene3D" id="3.40.50.300">
    <property type="entry name" value="P-loop containing nucleotide triphosphate hydrolases"/>
    <property type="match status" value="10"/>
</dbReference>
<feature type="transmembrane region" description="Helical" evidence="11">
    <location>
        <begin position="6045"/>
        <end position="6066"/>
    </location>
</feature>
<feature type="transmembrane region" description="Helical" evidence="11">
    <location>
        <begin position="6271"/>
        <end position="6298"/>
    </location>
</feature>
<dbReference type="CDD" id="cd03233">
    <property type="entry name" value="ABCG_PDR_domain1"/>
    <property type="match status" value="4"/>
</dbReference>
<feature type="transmembrane region" description="Helical" evidence="11">
    <location>
        <begin position="4658"/>
        <end position="4679"/>
    </location>
</feature>
<feature type="transmembrane region" description="Helical" evidence="11">
    <location>
        <begin position="1464"/>
        <end position="1487"/>
    </location>
</feature>
<keyword evidence="4 11" id="KW-0812">Transmembrane</keyword>
<feature type="transmembrane region" description="Helical" evidence="11">
    <location>
        <begin position="5405"/>
        <end position="5423"/>
    </location>
</feature>
<dbReference type="EMBL" id="JAATIQ010000021">
    <property type="protein sequence ID" value="KAF4399727.1"/>
    <property type="molecule type" value="Genomic_DNA"/>
</dbReference>
<feature type="region of interest" description="Disordered" evidence="10">
    <location>
        <begin position="1"/>
        <end position="40"/>
    </location>
</feature>
<feature type="compositionally biased region" description="Polar residues" evidence="10">
    <location>
        <begin position="12"/>
        <end position="27"/>
    </location>
</feature>
<feature type="transmembrane region" description="Helical" evidence="11">
    <location>
        <begin position="6163"/>
        <end position="6182"/>
    </location>
</feature>
<feature type="domain" description="ABC transporter" evidence="12">
    <location>
        <begin position="6353"/>
        <end position="6617"/>
    </location>
</feature>
<sequence length="6962" mass="787520">MEVGDLYKAGNSLRSSKGSSVWRGNNNNKDEFFSKSRREDDIDDEEALTWAALEKLPTYDRLRKGILTTSKGKPTEVDVINLGSKERKDLLRRLVNVADEDNESFLLKLKQRIQTYENIKVEADVHVGSRALPSFINFCVNILEMLVSFLPILKSKKKHVTILDDVSGAIKPGRLTLLLGPPNSGKTTLLLTLAGKLASELKFSGRVTYNGHEMNEFIPQRTAAYISQHDVHIGEMTVRETLSFSARCQGVGTRYEEELQFDFEDGERGRWEEIRATEEIWSSDHDDKGWRRDLDFNGSPTWIFNIFLANYMLAELSRREKEANITPDPDIDVFMKVIRLRLRNSIEIIISNQGKTLSHHGSISWLISSTILGLEGCADTMVGNEMLRGISGGQKKRVTTGEMLVGPAGALFMDEISTGLDSSTTFQIVNSLKQFAHIFEETIVISLLQPAPETYDLFDDIILLSDGQIVYQGPRENVLEFFELTGFKCPERKAIADFLQEVTSRKDQAQYWARSDQPYKFVTVNEFVEAFQSFHVGKKVVEHLSIPFDKTKSHPAALTTKPYGLNKMELLKACMSREFLLMKRNSFVHIFKIVQLGILGLISATIFLRTKMHHKTLQDGSIYLGALFFSTLMIMFNGLSEVPMTIVKLPVFYKQRDLQFFPAWAYALPSMIYKAPVAFIEVLVWMTITYYSIGFDPYFGRVVKLYVLFVIINQMASGLFRAIASIGRSMIIANTFGAFALLLLFVLGGFVLSRDFIKGWWIWGYWISPLMYGQTGVVVNEFNGNKWKHVPPNSTETLGVQVLKARGFFTDSYWYWLGFAALSAYVVIFNFVYTLALTYLNPLEQRQAVSNENSESGDIQNDEEGEVIEMTQRPKNMGENQSKKKGMILPFEPHSICFDDVCYSVDMPQEMKGQGVVEDKLVLLKSVSGSFRPGVLTALMGVSGAGKTTLMDVLAGRKTGGYIEGDIRISGYPKKQETFARISGYCEQNDIHSPYVTVYESLLYSAWLRLPSEVDMDTRKMFIEEVMELVELVPLRQALVGLPGVNGLSTEQRKRLTIAVELVANPSIIFMDEPTSGLDARAAAIVMRTVRNTVDTGRTVVCTIHQPSIDIFEAFDELFLLKIGGEEIYVGPLGRHSCHLINYFEAIEGVSKIKEGYNPGTWMLEVSSSAQEMALGVDFANIYKNSDLYKRNKELIKELSTPAPGSKDLYFPTQFSRSLYTQCIACLWKQRQSYWRNPLYTAVRFMFTTFIALMFGTMFWDLGSKRSNKQDLTNALGSMYSAVLFIGVQNSSSVQPVVGVERTVFYREKAAGMFSAFPYTFGQVVVEIPYIICQAVVYCLIVYAMMGFEWTAVKFFWYLFFTFFSMLYFTFYGMMAVGITPNNHVASIISAAFYSIWNLFSGFIVPRTRIPIWWRWYYWGCPTAWTLYGLLVSQYGDVEDVMDAETGETVKQYLKSYLGYKHDFIGVVAMVNVFYGLLFGGIFALSIKKMEVGDLYRAGNSLRNISLRSSTSSVWRGNNNNNNNKDEYFLKSRREDDINDEEALTWAALEKLPTYDRLRKGILTTSKGETTEVDVINLGFKQRKDLLQRLVNVADEDNESFLLKLKQRIQTVGIDLPTIEVRFENVKVEADVHVGSRALPSFINFCINIIEMLVSFLPILKSKKKHVTILDDVSGAIKPGRLTLLLGPPSSGKTTLLLTLAGKLASELKFSGRVTYNGHEMNEFIPQRTAAYISQHDVHIGEMTVRETLSFSARCQGVGTRYEMLAELSRREKEANIKPDPDIDIFMKILGLEVCADTVVGDEMLRGISGGQRKRVTTGEMLVGPSGVLFMDEISTGLDSSTTYQIVNSLKQYVHIFNGTNVISLLQPAPETYDLFDDIILLSDGHIVYQGPRENVLEFFEFTGFKCPERKAIADFLQEVTSKKDQAQYWTRGDEAYRFVSAKEFVEAFKSFHLSVMGLIHGTLFLRTKMHHRTLEDGTIYLGSLFFAALMIMFNGMSEIPMTIAKLPVFYKQRDLQFFPAWAYAVPSMLFKVPIAFLEVAVWIILTYYTTGLEPSVVRMFRLYFILVIVNQMASGLFRSIAALSRNMIFANTFGSFVLLLLIVLGGFILSKDDINSGWIWAYWVTPLMYGQTGILVNEFRGSKWNKVTPNSTETLGIQVLKSRGFFTDSYWYWLGFGVLVAYTVIFNILYTLALNYLNSIEKSQALSNEDPENNDHEIQVGRETRTNEIQQTSSINNTGENQSKKKGMILPFEPHSITFNDVIYSVDMPQAMKNQGVVEDKLVLLKGVSGSFRPGVLTALMGISGAGKTTLMDVLAGRKTGGYIEGDIRISGYPKKQETFARISGYCEQNDIHSPHVTVYESLLYSAWLRLPTEVDSEKRKMFIEEVMELVELTPLRQALVGLPGVSGLSTEQRKRLTIAVELVANPSIIFMDEPTSGLDARAAAIVMRTVRNTVDTGRTVVCTIHQPSIDIFEAFDELFLMKRGGEEIYVGPLGRHSCHLINYFEQAIEGVSKIKNGYNPGTWMLEVSSSAQEIALGVDFANIYKNSELCKRNKELIKELSSPAPGSKDLYFPTQFSRSLNTQCIACLWKQRQSYWRNPLYTAVRFMFTTFIALIFGTVFWDLGSKRSNIQDLSNALGSMYCAVLFIGIQNASSVQPVVSVERSVFYREKAAGMYSAFPYSFGQLVVEIPYILCQSVVYCLIVYAMIGFEWTAIKFFWFLFFSFFSMLYFTFYGMMAVGITPNNHIASIVSSAFYSVWNLFSGFIIPRTRMPVWWKWYYWGCPVSWTLYGLLVSQYGDVDDVINAVTGNSLRNSMRNGSTSLWRNNNMEVFSKSSREEDDEDALKWAALEKLPTYSRLRKGILTTSKGESNEVDIHELGFKERKNLLERLVKVAEEDNEKFLFKLKNRIDRVGLDVPTIEVRFEHVNVEAEIHVGSRALPSFINFSINIVEGLLGFLPIFNTKKKHLNILEDVSGVIKPGRLTLLLGPPSSGKTTLLLTLAGKLASELKFSGRVTYNGHEMNEFIPQRTAAYISQHDVHIGEMTVRETLSFSARCQGVGTRYDMLSELSRREREANIKPDPDVDVYMKAAAIEGQETSVMTDYVLKILGLEVCADTMVGDEMLRGISGGQRKRVTTGEMLVGPAGVLLMDEISTGLDSSTTFQIVNSLKQYVHIFNGTNVISLLQPAPETYDLFDDIILLSDGQIVYVTVKEFAEAFKSFHVGQRIDDYLLTPYDKSKNHPAALTTKNYGVNKKEFLKACFSREYLLMHRNSFVYIFKLIQLTFMALVATTLFLRTEMHRNTVDDGSIYLGSLFFTAVMIMFNGMSELPMTIAKLPVFYKQRDLQFYPAWAYALPSWILKIPITFLEVGVWVAITYYSIGLDPNVGRLFRQYLVLIFINQMASALFRATAATGRNMIIANTFGSFVLVMLVTLGGFVLSRDDIKGWWIWGYWISPLMYGQTAVLVNEFLGQKWRHTGPNSTQPLGIQVLESRGFFTRGYWYWLGLGALIGFIIILNILYTLALTYLNPFEKSQSVKAEDTENDIQDGQQNSSNIGENQVAKKGMILPFEPHSISFDDVVYSVDMPQEMKNQGVVDDKLVLLKGVSGSFRPGVLTALMGVSGAGKTTLMDVLAGRKTGGYIEGDVRISGYPKNQQTFARISGYCEQNDIHSPHVTIYESLVYSAWLRLPAEVDSEKRKMFIEEVMELVELTPLRQALVGLPGVNGLSTEQRKRLTIAVELVANPSIIFMDEPTSGLDARAAAIVMRTVRNTVDTGRTVVCTIHQPSIDIFEAFDELFLMKRGGEEIYVGPLGRHSCHLVNYFEATEGVSKIKDGYNPATWMLEVSSSAQEIALGVDFNKIYKSSELYRSNKQLIKELSTPAPDSNDLYFPTQYSRSFYTQCIACLWKQRLSYWRNPPYTAVRFMFTAFIGLMFGTMFWDLGSKKSRQQDILNSMGSMYAAVFFIGVQNASSVQPVVSIERTVVVEIPYIFIQASVYCLIVYAMIGFEWTAAKFFWYLFFTFFAMLYFTFYGMMTVGVTPNHHIASIVSSAFYGLWNIFAGFVVPRTRIPIWWRWYYWGCPVAWTLYGLVASQYGDLSEDIIAETGESVEQFLRRFFGFRHDFLEFVALANVAFAGADLYRAGNSLRNSMRSTSSSLWRNNNMEVFSKSSREEDDEDALKWAALEKLPTYSRLRKGILTTSKGESNEVDIHNLGFKERKDLLERLVKVAEEDNERFLLKLRNRIDRVGLDLPTIEVRFEQVNVEADVHIGSRALPSFINFTINIFEGLLGFLPIFNSKKKHLNILNDVSGVIKPGRLTLLLGPPSSGKTTLLLTLAGKLAKDLKFSGRVTYNGHEMNEFVPVRTAAYISQHDVHIGEMTVRETLSFSARCQGVGTRFDMLAELARREKEANIKPDADIDVYMKAVATEGQETNVVTDYVLKILGLEVCADTMVGDEMLRGISGGQRKRVTTGEMLVGPAGVLFMDEISTGLDSSTTYQIVNSLKQYVHIFNGTNVISLLQPAPETYDLFDDIILLSDGQIVYQGPRENVLAFFESMGFKCPERKGVADFLQEVTSRKDQGQYWARRDQPYRYVTVKEFAESFQSFHVGQKIGDHLATPYDKSKNHPAALTTKSYGVKKKEFIKACFSREYLLMQRNSFVYIFKLVQLAIMALVATTLFLRTEMNRNTVEDGGIYLGALFFTVIMVMFNGMSELPMTIAKLPVFYKQRDLQFYPAWAYALPSWILKIPIAFLEVAVWVAITYYSIGLDPSVGRLFRQYLALIFVNQMASALFRATAATGRNMIIANTFGSFVLLLLFTLGGFVLSRDDIKSWWIWGYWVSPLMYGQTAVLVNEFLGEKWRRVLPGSTESLGVEVLKSRGFFTEAYWYWIGLAGLTGFIILLNLLYMLALTFLNPLENAKSVKSDDSENDVQDSRARGAIEMNQRANSSSHHSQTVDESINAKKGMILPFEPHSICFDDVIYSVDMPQEMKSQGVVEDKLVLLKGVSGSFRPGVLTALMGVSGAGKTTLMDVLAGRKTGGYIEGDVRISGYPKKQETFARISGYCEQNDIHSPHVTIYESLLYSAWLRLPAEVDSEKRRMFIEEVMELVELTSLRQALVGLPGVNGLSTEQRKRLTIAVELVANPSIIFMDEPTSGLDARAAAIVMRTVRNTVDTGRTVVCTIHQPSIDIFEAFDELFLMKRGGEEIYVGPLGRHSCHLINYFEAIEGVSKIRDGYNPATWMLEVSSSAQEISLGVDFTKVYKGSELYRRNKQLIKELSTPAPGSKDLYFPTQYSRSFVTQCMACLWKQRLSYWRNPPYTAVRFIFTTFIALTFGTMFWDLGSKRSKQQDLINAMGSMYAAVFFIGVQNASSVQPVVSIERTVFYREKAAGMYSAFPYTFGQAVVEIPYILCQALVYCLIVYSMINFEWTAAKFFWYLFYTFFAMLYFTFYGMMTVAITPNHHIASIVSSAFYGVWNLFSGFVVPRTRMPIWWRWYYYACPVAWTLYGLVASQYGDVTEVLNQETGETVQQFLRRFYGFKHDYLGVVAVVNVAFALREEEEDDLQWFALEKLPTYNRLRKGLLITTSTGEAATHEIIDIHNLGLNQRKSLIERLVTIADEGNQKFLLKLKNRIDRVGIKLPTIEVRFEHLNVETDAYVGSRALPTFFNAYINIFERLLTHLHILSSRKKHLKILDDVSGIIKPGRMTLLLGPPSSGKTTLLLALAGKLDQNLKFSGRVTYNGHDMDEFIPRRTAAYISQYDEHIGEMTVRETLAFSARCQGVGSRYDMLSELSRREEEANIKPDLDLDVYMKATAIEGQETNVVTDYILRILGLEVCADTMVGDGMLRGISGGQRKRVTTGEMLVGPANALFMDEISSGLDSSTTYQIVNSLKQNVHILNGTTVISLLQPAPETFELFDDVILLSDGKIVYQGPRQQVLEFFEFMGFKCPERKGVADFLQEVTSKKDQEKYWVRDNEAYRFITVKEFADAYRSFKVGLKLEDELATPFDKRKNHKAALTTKIYGVKKIELLKACFSRELLLMKRNSFVYIFKLAQLAISALIATTVFFRTKMSHNSVEDGGIYIGALFFSVGATMFNGMSEISMTIAKLPVFYKQRNFLFFPSWAYALPTWILKIPISFLEVAVWMLITYYPIGFDPNIGRFFKQYLLLVAVSQMASGMCRFVGGITRDMITGGTVSSLMFLMLFGLGGFVLSRDDIKKWWIWGYWISPMMYGQNALVVNEFLGRSWSHAKPNSTEPLGIAVLKSRAFFVHAYWYWLGLGALIAFVLVFNIFYSLALTYLDSIGRPQAVKWEDSEINDDNDSSSHKTQKERREDVRSRASEQRRGMILPFEPHSISFDNVTYSVDMPEEMKNHGVLDDKLVLLNGISGCFRPGVLTALMGVSGAGKTTLMDVLAGRKTGGYVEGDIRISGYPKNQETFTRISGYCEQNDIHSPHVTVYESLLYSAWLRLPSNVDSETRKVGTGPGIDGFKFLFIEEVMELVELSPLRQALVGLPGVNGLSTEQRKRLTIAVELVANPSIVFMDEPTSGLDARAAAIVMRTVRNTVDTGRTVVCTIHQPSIDIFDAFDELLLLKRGGEEIYVGPLGRHSCHLINYFEGINGVSSIKAGSNPATWMLEVTTSAQEMALGVDFAEIYKNSELYRRNKEAIKGFSIPSPGSAELHFPSKYSQPFLTQCMACLWKQHKSYWRNPPYTAVRLLFSTIGALMFGTMFWDLGSKRKRQQTLMNAIGSMYAALPFAGSQNASSVQPVVSIERTVFYRERAAGMYSPFPYTLAQVIIEIPYNFVQATLYTIIVYTMIGFELNLVKFIWNLFFTFFTLSYYTYYGMMTVAATPNYHIASVVSSAFYGIWNLFSGFVIPRTRIPIWWRWYYWGCPIAWSLYGLVVSQYGDVKEEMDNGESVEEFVRRYYGYDREFLPVVAIVNVAFTVTFAFIFALSLKAFNFERR</sequence>
<feature type="transmembrane region" description="Helical" evidence="11">
    <location>
        <begin position="4014"/>
        <end position="4032"/>
    </location>
</feature>
<feature type="domain" description="ABC transporter" evidence="12">
    <location>
        <begin position="896"/>
        <end position="1148"/>
    </location>
</feature>
<evidence type="ECO:0000313" key="14">
    <source>
        <dbReference type="Proteomes" id="UP000583929"/>
    </source>
</evidence>
<keyword evidence="5" id="KW-0677">Repeat</keyword>
<keyword evidence="8 11" id="KW-1133">Transmembrane helix</keyword>
<comment type="subcellular location">
    <subcellularLocation>
        <location evidence="1">Membrane</location>
        <topology evidence="1">Multi-pass membrane protein</topology>
    </subcellularLocation>
</comment>
<dbReference type="SUPFAM" id="SSF52540">
    <property type="entry name" value="P-loop containing nucleoside triphosphate hydrolases"/>
    <property type="match status" value="10"/>
</dbReference>
<feature type="compositionally biased region" description="Basic and acidic residues" evidence="10">
    <location>
        <begin position="6328"/>
        <end position="6339"/>
    </location>
</feature>
<feature type="transmembrane region" description="Helical" evidence="11">
    <location>
        <begin position="1239"/>
        <end position="1260"/>
    </location>
</feature>
<feature type="domain" description="ABC transporter" evidence="12">
    <location>
        <begin position="147"/>
        <end position="491"/>
    </location>
</feature>
<keyword evidence="14" id="KW-1185">Reference proteome</keyword>
<feature type="transmembrane region" description="Helical" evidence="11">
    <location>
        <begin position="760"/>
        <end position="779"/>
    </location>
</feature>
<evidence type="ECO:0000256" key="3">
    <source>
        <dbReference type="ARBA" id="ARBA00022448"/>
    </source>
</evidence>
<feature type="domain" description="ABC transporter" evidence="12">
    <location>
        <begin position="5676"/>
        <end position="5949"/>
    </location>
</feature>
<evidence type="ECO:0000256" key="1">
    <source>
        <dbReference type="ARBA" id="ARBA00004141"/>
    </source>
</evidence>
<dbReference type="Pfam" id="PF19055">
    <property type="entry name" value="ABC2_membrane_7"/>
    <property type="match status" value="1"/>
</dbReference>
<reference evidence="13 14" key="1">
    <citation type="journal article" date="2020" name="bioRxiv">
        <title>Sequence and annotation of 42 cannabis genomes reveals extensive copy number variation in cannabinoid synthesis and pathogen resistance genes.</title>
        <authorList>
            <person name="Mckernan K.J."/>
            <person name="Helbert Y."/>
            <person name="Kane L.T."/>
            <person name="Ebling H."/>
            <person name="Zhang L."/>
            <person name="Liu B."/>
            <person name="Eaton Z."/>
            <person name="Mclaughlin S."/>
            <person name="Kingan S."/>
            <person name="Baybayan P."/>
            <person name="Concepcion G."/>
            <person name="Jordan M."/>
            <person name="Riva A."/>
            <person name="Barbazuk W."/>
            <person name="Harkins T."/>
        </authorList>
    </citation>
    <scope>NUCLEOTIDE SEQUENCE [LARGE SCALE GENOMIC DNA]</scope>
    <source>
        <strain evidence="14">cv. Jamaican Lion 4</strain>
        <tissue evidence="13">Leaf</tissue>
    </source>
</reference>
<feature type="transmembrane region" description="Helical" evidence="11">
    <location>
        <begin position="730"/>
        <end position="753"/>
    </location>
</feature>
<feature type="transmembrane region" description="Helical" evidence="11">
    <location>
        <begin position="1328"/>
        <end position="1348"/>
    </location>
</feature>
<dbReference type="InterPro" id="IPR013525">
    <property type="entry name" value="ABC2_TM"/>
</dbReference>
<feature type="transmembrane region" description="Helical" evidence="11">
    <location>
        <begin position="5319"/>
        <end position="5337"/>
    </location>
</feature>
<feature type="transmembrane region" description="Helical" evidence="11">
    <location>
        <begin position="1385"/>
        <end position="1404"/>
    </location>
</feature>
<feature type="transmembrane region" description="Helical" evidence="11">
    <location>
        <begin position="2691"/>
        <end position="2711"/>
    </location>
</feature>
<feature type="transmembrane region" description="Helical" evidence="11">
    <location>
        <begin position="671"/>
        <end position="693"/>
    </location>
</feature>
<feature type="transmembrane region" description="Helical" evidence="11">
    <location>
        <begin position="1416"/>
        <end position="1436"/>
    </location>
</feature>
<feature type="transmembrane region" description="Helical" evidence="11">
    <location>
        <begin position="3419"/>
        <end position="3441"/>
    </location>
</feature>
<keyword evidence="3" id="KW-0813">Transport</keyword>
<feature type="transmembrane region" description="Helical" evidence="11">
    <location>
        <begin position="3447"/>
        <end position="3467"/>
    </location>
</feature>
<feature type="transmembrane region" description="Helical" evidence="11">
    <location>
        <begin position="813"/>
        <end position="840"/>
    </location>
</feature>
<comment type="caution">
    <text evidence="13">The sequence shown here is derived from an EMBL/GenBank/DDBJ whole genome shotgun (WGS) entry which is preliminary data.</text>
</comment>
<feature type="transmembrane region" description="Helical" evidence="11">
    <location>
        <begin position="6797"/>
        <end position="6817"/>
    </location>
</feature>
<dbReference type="InterPro" id="IPR027417">
    <property type="entry name" value="P-loop_NTPase"/>
</dbReference>
<evidence type="ECO:0000256" key="4">
    <source>
        <dbReference type="ARBA" id="ARBA00022692"/>
    </source>
</evidence>
<dbReference type="Proteomes" id="UP000583929">
    <property type="component" value="Unassembled WGS sequence"/>
</dbReference>
<feature type="transmembrane region" description="Helical" evidence="11">
    <location>
        <begin position="5494"/>
        <end position="5513"/>
    </location>
</feature>